<dbReference type="EMBL" id="JAQBIE010000058">
    <property type="protein sequence ID" value="MDB6179713.1"/>
    <property type="molecule type" value="Genomic_DNA"/>
</dbReference>
<proteinExistence type="predicted"/>
<evidence type="ECO:0008006" key="3">
    <source>
        <dbReference type="Google" id="ProtNLM"/>
    </source>
</evidence>
<dbReference type="Pfam" id="PF20288">
    <property type="entry name" value="MC2"/>
    <property type="match status" value="1"/>
</dbReference>
<reference evidence="1" key="1">
    <citation type="submission" date="2022-12" db="EMBL/GenBank/DDBJ databases">
        <title>Paracoccus onchidii sp. nov., isolated from a marine invertebrate from the South China Sea.</title>
        <authorList>
            <person name="Xu S."/>
            <person name="Liu Z."/>
            <person name="Xu Y."/>
        </authorList>
    </citation>
    <scope>NUCLEOTIDE SEQUENCE</scope>
    <source>
        <strain evidence="1">Z330</strain>
    </source>
</reference>
<comment type="caution">
    <text evidence="1">The sequence shown here is derived from an EMBL/GenBank/DDBJ whole genome shotgun (WGS) entry which is preliminary data.</text>
</comment>
<dbReference type="RefSeq" id="WP_271890805.1">
    <property type="nucleotide sequence ID" value="NZ_JAQBIE010000058.1"/>
</dbReference>
<evidence type="ECO:0000313" key="2">
    <source>
        <dbReference type="Proteomes" id="UP001165641"/>
    </source>
</evidence>
<protein>
    <recommendedName>
        <fullName evidence="3">Threonine transporter</fullName>
    </recommendedName>
</protein>
<evidence type="ECO:0000313" key="1">
    <source>
        <dbReference type="EMBL" id="MDB6179713.1"/>
    </source>
</evidence>
<dbReference type="Proteomes" id="UP001165641">
    <property type="component" value="Unassembled WGS sequence"/>
</dbReference>
<gene>
    <name evidence="1" type="ORF">PAF17_19945</name>
</gene>
<name>A0ABT4ZK14_9RHOB</name>
<organism evidence="1 2">
    <name type="scientific">Paracoccus onchidii</name>
    <dbReference type="NCBI Taxonomy" id="3017813"/>
    <lineage>
        <taxon>Bacteria</taxon>
        <taxon>Pseudomonadati</taxon>
        <taxon>Pseudomonadota</taxon>
        <taxon>Alphaproteobacteria</taxon>
        <taxon>Rhodobacterales</taxon>
        <taxon>Paracoccaceae</taxon>
        <taxon>Paracoccus</taxon>
    </lineage>
</organism>
<dbReference type="InterPro" id="IPR046904">
    <property type="entry name" value="ABC-3C_MC2"/>
</dbReference>
<sequence length="173" mass="19196">MPEQVKQTPPPIDGHRLFNTPLECGFRLLFALDACRPNSADLQRLISYDYLLVHSGDIAGGPPSLHPPVPFRGSEWIVKRDLVRAGLGLVFARDLVTKILTPDGIMFAGSELTTAFVALLHTHYAASLRERAHWLAEEFGAASDQDLQAFMTEKVGQWGAEFDRISALRDLEL</sequence>
<accession>A0ABT4ZK14</accession>
<keyword evidence="2" id="KW-1185">Reference proteome</keyword>